<evidence type="ECO:0000256" key="2">
    <source>
        <dbReference type="ARBA" id="ARBA00008017"/>
    </source>
</evidence>
<feature type="chain" id="PRO_5016346113" evidence="9">
    <location>
        <begin position="33"/>
        <end position="782"/>
    </location>
</feature>
<gene>
    <name evidence="13" type="ORF">DFR52_103539</name>
</gene>
<feature type="signal peptide" evidence="9">
    <location>
        <begin position="1"/>
        <end position="32"/>
    </location>
</feature>
<organism evidence="13 14">
    <name type="scientific">Hoeflea marina</name>
    <dbReference type="NCBI Taxonomy" id="274592"/>
    <lineage>
        <taxon>Bacteria</taxon>
        <taxon>Pseudomonadati</taxon>
        <taxon>Pseudomonadota</taxon>
        <taxon>Alphaproteobacteria</taxon>
        <taxon>Hyphomicrobiales</taxon>
        <taxon>Rhizobiaceae</taxon>
        <taxon>Hoeflea</taxon>
    </lineage>
</organism>
<dbReference type="InterPro" id="IPR011066">
    <property type="entry name" value="MscS_channel_C_sf"/>
</dbReference>
<dbReference type="PANTHER" id="PTHR30460:SF0">
    <property type="entry name" value="MODERATE CONDUCTANCE MECHANOSENSITIVE CHANNEL YBIO"/>
    <property type="match status" value="1"/>
</dbReference>
<dbReference type="InterPro" id="IPR023408">
    <property type="entry name" value="MscS_beta-dom_sf"/>
</dbReference>
<dbReference type="Pfam" id="PF25392">
    <property type="entry name" value="MS_channel_TM1"/>
    <property type="match status" value="1"/>
</dbReference>
<evidence type="ECO:0000259" key="10">
    <source>
        <dbReference type="Pfam" id="PF00924"/>
    </source>
</evidence>
<dbReference type="EMBL" id="QGTR01000003">
    <property type="protein sequence ID" value="PWW00336.1"/>
    <property type="molecule type" value="Genomic_DNA"/>
</dbReference>
<dbReference type="Pfam" id="PF21088">
    <property type="entry name" value="MS_channel_1st"/>
    <property type="match status" value="1"/>
</dbReference>
<evidence type="ECO:0000256" key="6">
    <source>
        <dbReference type="ARBA" id="ARBA00023136"/>
    </source>
</evidence>
<keyword evidence="9" id="KW-0732">Signal</keyword>
<dbReference type="InterPro" id="IPR045276">
    <property type="entry name" value="YbiO_bact"/>
</dbReference>
<evidence type="ECO:0000259" key="11">
    <source>
        <dbReference type="Pfam" id="PF21088"/>
    </source>
</evidence>
<accession>A0A317PKD7</accession>
<evidence type="ECO:0000256" key="9">
    <source>
        <dbReference type="SAM" id="SignalP"/>
    </source>
</evidence>
<dbReference type="Pfam" id="PF00924">
    <property type="entry name" value="MS_channel_2nd"/>
    <property type="match status" value="1"/>
</dbReference>
<dbReference type="InterPro" id="IPR006685">
    <property type="entry name" value="MscS_channel_2nd"/>
</dbReference>
<reference evidence="13 14" key="1">
    <citation type="submission" date="2018-05" db="EMBL/GenBank/DDBJ databases">
        <title>Genomic Encyclopedia of Type Strains, Phase IV (KMG-IV): sequencing the most valuable type-strain genomes for metagenomic binning, comparative biology and taxonomic classification.</title>
        <authorList>
            <person name="Goeker M."/>
        </authorList>
    </citation>
    <scope>NUCLEOTIDE SEQUENCE [LARGE SCALE GENOMIC DNA]</scope>
    <source>
        <strain evidence="13 14">DSM 16791</strain>
    </source>
</reference>
<sequence>MPRHSRPLVRTAALFLFTLILAAASPTAPVHAQSPQSPLQAATIDSSANPDAVIAPLLDVLKDEAARQKLIESLEKSTAVPADAAAANADTAAQTTVAGRLAGMTKNVIEETLAVGHKFARDLSGLATLFNGASEFDGGHVLSMLTPLLATVVVSMLLLMLCKRGLRSALARLSGRFQNHGFLAALALVGLYFLAEILALALAYFAGSAVAAALSSGTGVSIYQTLYLNAFLVTGAASILIRVLTGIAQGDYAVLRMAPSVRATLRRRAIVLTGLLIYGIAFVVPAANVLVSFSVGRGLRVLVYTLAAIFAVCMVRAISRQQQIAAELPAQEPTEEGDAAVDDALPEPVQSAFMQLWPLIAYGYVAVSYVIALSRPDLFVEFVGGATVRTALALIVGGLVLRGCGYLSTFTVRTPAFLPLDSQALSNRLTSFVPILLRVVWLLVSVAILAVVLDAWSIVDVGGWVEGDRGSAMIAGLVSSLIVVVSCIVIWAAASSWIDYRMATSAGTSLLDSRYRTLYSLLKNALTVALVVFGGMIALSELGIDIGPLLAGAGVLGLAIGFGAQKLVQDIISGVFIQLENAMNVGDVVGAGGITGVVERLTLRSVSLRDLSGVYHIIPFSSVDSVSNYMRTFSFHVEEVGIAYKENVADGKAAMQEAFDRLQQTEHKADILEPLEMHGVTGLGDSAVAIRARIKTAPGKQWGLGRAYTELVKQVMDERGIEIPFPHTTLFLGRDKAGKTDELPVKLLQEAGKSGKAASRRKRASTDDVLANDGNAIPESDD</sequence>
<feature type="domain" description="Mechanosensitive ion channel transmembrane helices 2/3" evidence="11">
    <location>
        <begin position="525"/>
        <end position="565"/>
    </location>
</feature>
<dbReference type="AlphaFoldDB" id="A0A317PKD7"/>
<keyword evidence="5 8" id="KW-1133">Transmembrane helix</keyword>
<evidence type="ECO:0000256" key="4">
    <source>
        <dbReference type="ARBA" id="ARBA00022692"/>
    </source>
</evidence>
<evidence type="ECO:0000256" key="3">
    <source>
        <dbReference type="ARBA" id="ARBA00022475"/>
    </source>
</evidence>
<feature type="transmembrane region" description="Helical" evidence="8">
    <location>
        <begin position="429"/>
        <end position="453"/>
    </location>
</feature>
<evidence type="ECO:0000313" key="13">
    <source>
        <dbReference type="EMBL" id="PWW00336.1"/>
    </source>
</evidence>
<comment type="subcellular location">
    <subcellularLocation>
        <location evidence="1">Cell membrane</location>
        <topology evidence="1">Multi-pass membrane protein</topology>
    </subcellularLocation>
</comment>
<evidence type="ECO:0000256" key="1">
    <source>
        <dbReference type="ARBA" id="ARBA00004651"/>
    </source>
</evidence>
<evidence type="ECO:0000256" key="8">
    <source>
        <dbReference type="SAM" id="Phobius"/>
    </source>
</evidence>
<feature type="transmembrane region" description="Helical" evidence="8">
    <location>
        <begin position="226"/>
        <end position="248"/>
    </location>
</feature>
<feature type="transmembrane region" description="Helical" evidence="8">
    <location>
        <begin position="141"/>
        <end position="161"/>
    </location>
</feature>
<feature type="transmembrane region" description="Helical" evidence="8">
    <location>
        <begin position="386"/>
        <end position="408"/>
    </location>
</feature>
<dbReference type="OrthoDB" id="9814206at2"/>
<evidence type="ECO:0000256" key="5">
    <source>
        <dbReference type="ARBA" id="ARBA00022989"/>
    </source>
</evidence>
<name>A0A317PKD7_9HYPH</name>
<comment type="caution">
    <text evidence="13">The sequence shown here is derived from an EMBL/GenBank/DDBJ whole genome shotgun (WGS) entry which is preliminary data.</text>
</comment>
<keyword evidence="14" id="KW-1185">Reference proteome</keyword>
<dbReference type="Gene3D" id="1.10.287.1260">
    <property type="match status" value="1"/>
</dbReference>
<dbReference type="InterPro" id="IPR010920">
    <property type="entry name" value="LSM_dom_sf"/>
</dbReference>
<feature type="transmembrane region" description="Helical" evidence="8">
    <location>
        <begin position="356"/>
        <end position="374"/>
    </location>
</feature>
<dbReference type="SUPFAM" id="SSF82861">
    <property type="entry name" value="Mechanosensitive channel protein MscS (YggB), transmembrane region"/>
    <property type="match status" value="1"/>
</dbReference>
<dbReference type="RefSeq" id="WP_110032564.1">
    <property type="nucleotide sequence ID" value="NZ_QGTR01000003.1"/>
</dbReference>
<feature type="transmembrane region" description="Helical" evidence="8">
    <location>
        <begin position="301"/>
        <end position="318"/>
    </location>
</feature>
<dbReference type="InterPro" id="IPR049142">
    <property type="entry name" value="MS_channel_1st"/>
</dbReference>
<dbReference type="Gene3D" id="2.30.30.60">
    <property type="match status" value="1"/>
</dbReference>
<keyword evidence="4 8" id="KW-0812">Transmembrane</keyword>
<dbReference type="Gene3D" id="3.30.70.100">
    <property type="match status" value="1"/>
</dbReference>
<evidence type="ECO:0000313" key="14">
    <source>
        <dbReference type="Proteomes" id="UP000246352"/>
    </source>
</evidence>
<dbReference type="InterPro" id="IPR011014">
    <property type="entry name" value="MscS_channel_TM-2"/>
</dbReference>
<dbReference type="PANTHER" id="PTHR30460">
    <property type="entry name" value="MODERATE CONDUCTANCE MECHANOSENSITIVE CHANNEL YBIO"/>
    <property type="match status" value="1"/>
</dbReference>
<dbReference type="GO" id="GO:0008381">
    <property type="term" value="F:mechanosensitive monoatomic ion channel activity"/>
    <property type="evidence" value="ECO:0007669"/>
    <property type="project" value="InterPro"/>
</dbReference>
<dbReference type="SUPFAM" id="SSF82689">
    <property type="entry name" value="Mechanosensitive channel protein MscS (YggB), C-terminal domain"/>
    <property type="match status" value="1"/>
</dbReference>
<feature type="transmembrane region" description="Helical" evidence="8">
    <location>
        <begin position="182"/>
        <end position="206"/>
    </location>
</feature>
<dbReference type="InterPro" id="IPR057485">
    <property type="entry name" value="YbiO-like_TM1"/>
</dbReference>
<feature type="transmembrane region" description="Helical" evidence="8">
    <location>
        <begin position="473"/>
        <end position="500"/>
    </location>
</feature>
<evidence type="ECO:0000259" key="12">
    <source>
        <dbReference type="Pfam" id="PF25392"/>
    </source>
</evidence>
<dbReference type="Proteomes" id="UP000246352">
    <property type="component" value="Unassembled WGS sequence"/>
</dbReference>
<keyword evidence="6 8" id="KW-0472">Membrane</keyword>
<feature type="region of interest" description="Disordered" evidence="7">
    <location>
        <begin position="751"/>
        <end position="782"/>
    </location>
</feature>
<comment type="similarity">
    <text evidence="2">Belongs to the MscS (TC 1.A.23) family.</text>
</comment>
<feature type="domain" description="Moderate conductance mechanosensitive channel YbiO-like transmembrane helix 1" evidence="12">
    <location>
        <begin position="386"/>
        <end position="464"/>
    </location>
</feature>
<dbReference type="GO" id="GO:0005886">
    <property type="term" value="C:plasma membrane"/>
    <property type="evidence" value="ECO:0007669"/>
    <property type="project" value="UniProtKB-SubCell"/>
</dbReference>
<feature type="transmembrane region" description="Helical" evidence="8">
    <location>
        <begin position="269"/>
        <end position="295"/>
    </location>
</feature>
<proteinExistence type="inferred from homology"/>
<evidence type="ECO:0000256" key="7">
    <source>
        <dbReference type="SAM" id="MobiDB-lite"/>
    </source>
</evidence>
<feature type="transmembrane region" description="Helical" evidence="8">
    <location>
        <begin position="546"/>
        <end position="564"/>
    </location>
</feature>
<keyword evidence="3" id="KW-1003">Cell membrane</keyword>
<protein>
    <submittedName>
        <fullName evidence="13">Small conductance mechanosensitive channel</fullName>
    </submittedName>
</protein>
<feature type="domain" description="Mechanosensitive ion channel MscS" evidence="10">
    <location>
        <begin position="567"/>
        <end position="630"/>
    </location>
</feature>
<dbReference type="SUPFAM" id="SSF50182">
    <property type="entry name" value="Sm-like ribonucleoproteins"/>
    <property type="match status" value="1"/>
</dbReference>
<feature type="transmembrane region" description="Helical" evidence="8">
    <location>
        <begin position="521"/>
        <end position="540"/>
    </location>
</feature>